<proteinExistence type="inferred from homology"/>
<dbReference type="GO" id="GO:0016616">
    <property type="term" value="F:oxidoreductase activity, acting on the CH-OH group of donors, NAD or NADP as acceptor"/>
    <property type="evidence" value="ECO:0007669"/>
    <property type="project" value="InterPro"/>
</dbReference>
<evidence type="ECO:0000259" key="5">
    <source>
        <dbReference type="Pfam" id="PF00389"/>
    </source>
</evidence>
<dbReference type="Pfam" id="PF00389">
    <property type="entry name" value="2-Hacid_dh"/>
    <property type="match status" value="1"/>
</dbReference>
<dbReference type="Proteomes" id="UP000515679">
    <property type="component" value="Chromosome"/>
</dbReference>
<protein>
    <submittedName>
        <fullName evidence="7">Uncharacterized protein</fullName>
    </submittedName>
</protein>
<dbReference type="PANTHER" id="PTHR43761:SF1">
    <property type="entry name" value="D-ISOMER SPECIFIC 2-HYDROXYACID DEHYDROGENASE CATALYTIC DOMAIN-CONTAINING PROTEIN-RELATED"/>
    <property type="match status" value="1"/>
</dbReference>
<evidence type="ECO:0000256" key="1">
    <source>
        <dbReference type="ARBA" id="ARBA00005854"/>
    </source>
</evidence>
<dbReference type="SUPFAM" id="SSF51735">
    <property type="entry name" value="NAD(P)-binding Rossmann-fold domains"/>
    <property type="match status" value="1"/>
</dbReference>
<feature type="domain" description="D-isomer specific 2-hydroxyacid dehydrogenase catalytic" evidence="5">
    <location>
        <begin position="26"/>
        <end position="317"/>
    </location>
</feature>
<dbReference type="SUPFAM" id="SSF52283">
    <property type="entry name" value="Formate/glycerate dehydrogenase catalytic domain-like"/>
    <property type="match status" value="1"/>
</dbReference>
<dbReference type="Gene3D" id="3.40.50.720">
    <property type="entry name" value="NAD(P)-binding Rossmann-like Domain"/>
    <property type="match status" value="2"/>
</dbReference>
<dbReference type="Pfam" id="PF02826">
    <property type="entry name" value="2-Hacid_dh_C"/>
    <property type="match status" value="1"/>
</dbReference>
<dbReference type="InterPro" id="IPR036291">
    <property type="entry name" value="NAD(P)-bd_dom_sf"/>
</dbReference>
<keyword evidence="3" id="KW-0520">NAD</keyword>
<dbReference type="InterPro" id="IPR029752">
    <property type="entry name" value="D-isomer_DH_CS1"/>
</dbReference>
<dbReference type="InterPro" id="IPR006139">
    <property type="entry name" value="D-isomer_2_OHA_DH_cat_dom"/>
</dbReference>
<evidence type="ECO:0000256" key="4">
    <source>
        <dbReference type="RuleBase" id="RU003719"/>
    </source>
</evidence>
<dbReference type="PANTHER" id="PTHR43761">
    <property type="entry name" value="D-ISOMER SPECIFIC 2-HYDROXYACID DEHYDROGENASE FAMILY PROTEIN (AFU_ORTHOLOGUE AFUA_1G13630)"/>
    <property type="match status" value="1"/>
</dbReference>
<sequence>MSIIRNQVAVITAQGRNTFTEHQASKLEDVAQVDFSKAVNPLRADEIIARLEKADYAGLTPRSVQAIDGSWLESLPRLKGIAVFATGVDYIDTAYLRQKGILLSHLPDYSTVSVAEHALGLLLTMSRRIHLSQDRVRGRVPAGTSVLGWELRGRTIGIVGLGRIGSRVAELARAFGMRVLGHDPKRQIEGIPNVSMEELFASSDAISLHFPATWQGQAAIGRQEIAKMKPGATLINVSRCALVDPSAVVDAIGSGALRGYAVDDIFPIGETDERAKRQIAEGRILQTGHTAWYSQEVIQRGYDTWIDNLIGLATGNPHNLIGESNDRGE</sequence>
<gene>
    <name evidence="7" type="ORF">FPL14_18655</name>
</gene>
<dbReference type="PROSITE" id="PS00065">
    <property type="entry name" value="D_2_HYDROXYACID_DH_1"/>
    <property type="match status" value="1"/>
</dbReference>
<dbReference type="InterPro" id="IPR006140">
    <property type="entry name" value="D-isomer_DH_NAD-bd"/>
</dbReference>
<evidence type="ECO:0000256" key="2">
    <source>
        <dbReference type="ARBA" id="ARBA00023002"/>
    </source>
</evidence>
<evidence type="ECO:0000313" key="8">
    <source>
        <dbReference type="Proteomes" id="UP000515679"/>
    </source>
</evidence>
<accession>A0A7G5C198</accession>
<dbReference type="CDD" id="cd05198">
    <property type="entry name" value="formate_dh_like"/>
    <property type="match status" value="1"/>
</dbReference>
<name>A0A7G5C198_9BACL</name>
<evidence type="ECO:0000256" key="3">
    <source>
        <dbReference type="ARBA" id="ARBA00023027"/>
    </source>
</evidence>
<dbReference type="KEGG" id="cchl:FPL14_18655"/>
<evidence type="ECO:0000313" key="7">
    <source>
        <dbReference type="EMBL" id="QMV42982.1"/>
    </source>
</evidence>
<dbReference type="EMBL" id="CP041969">
    <property type="protein sequence ID" value="QMV42982.1"/>
    <property type="molecule type" value="Genomic_DNA"/>
</dbReference>
<evidence type="ECO:0000259" key="6">
    <source>
        <dbReference type="Pfam" id="PF02826"/>
    </source>
</evidence>
<dbReference type="GO" id="GO:0051287">
    <property type="term" value="F:NAD binding"/>
    <property type="evidence" value="ECO:0007669"/>
    <property type="project" value="InterPro"/>
</dbReference>
<dbReference type="InterPro" id="IPR050418">
    <property type="entry name" value="D-iso_2-hydroxyacid_DH_PdxB"/>
</dbReference>
<dbReference type="RefSeq" id="WP_182299211.1">
    <property type="nucleotide sequence ID" value="NZ_CP041969.1"/>
</dbReference>
<comment type="similarity">
    <text evidence="1 4">Belongs to the D-isomer specific 2-hydroxyacid dehydrogenase family.</text>
</comment>
<feature type="domain" description="D-isomer specific 2-hydroxyacid dehydrogenase NAD-binding" evidence="6">
    <location>
        <begin position="119"/>
        <end position="264"/>
    </location>
</feature>
<keyword evidence="8" id="KW-1185">Reference proteome</keyword>
<keyword evidence="2 4" id="KW-0560">Oxidoreductase</keyword>
<dbReference type="AlphaFoldDB" id="A0A7G5C198"/>
<organism evidence="7 8">
    <name type="scientific">Cohnella cholangitidis</name>
    <dbReference type="NCBI Taxonomy" id="2598458"/>
    <lineage>
        <taxon>Bacteria</taxon>
        <taxon>Bacillati</taxon>
        <taxon>Bacillota</taxon>
        <taxon>Bacilli</taxon>
        <taxon>Bacillales</taxon>
        <taxon>Paenibacillaceae</taxon>
        <taxon>Cohnella</taxon>
    </lineage>
</organism>
<reference evidence="7 8" key="1">
    <citation type="submission" date="2019-07" db="EMBL/GenBank/DDBJ databases">
        <authorList>
            <person name="Kim J.K."/>
            <person name="Cheong H.-M."/>
            <person name="Choi Y."/>
            <person name="Hwang K.J."/>
            <person name="Lee S."/>
            <person name="Choi C."/>
        </authorList>
    </citation>
    <scope>NUCLEOTIDE SEQUENCE [LARGE SCALE GENOMIC DNA]</scope>
    <source>
        <strain evidence="7 8">KS 22</strain>
    </source>
</reference>